<dbReference type="GO" id="GO:0019303">
    <property type="term" value="P:D-ribose catabolic process"/>
    <property type="evidence" value="ECO:0007669"/>
    <property type="project" value="UniProtKB-UniRule"/>
</dbReference>
<evidence type="ECO:0000256" key="5">
    <source>
        <dbReference type="ARBA" id="ARBA00022723"/>
    </source>
</evidence>
<keyword evidence="15" id="KW-1185">Reference proteome</keyword>
<comment type="cofactor">
    <cofactor evidence="12">
        <name>Mg(2+)</name>
        <dbReference type="ChEBI" id="CHEBI:18420"/>
    </cofactor>
    <text evidence="12">Requires a divalent cation, most likely magnesium in vivo, as an electrophilic catalyst to aid phosphoryl group transfer. It is the chelate of the metal and the nucleotide that is the actual substrate.</text>
</comment>
<keyword evidence="4 12" id="KW-0808">Transferase</keyword>
<evidence type="ECO:0000256" key="9">
    <source>
        <dbReference type="ARBA" id="ARBA00022842"/>
    </source>
</evidence>
<comment type="caution">
    <text evidence="12">Lacks conserved residue(s) required for the propagation of feature annotation.</text>
</comment>
<dbReference type="OrthoDB" id="9775849at2"/>
<evidence type="ECO:0000256" key="6">
    <source>
        <dbReference type="ARBA" id="ARBA00022741"/>
    </source>
</evidence>
<keyword evidence="5 12" id="KW-0479">Metal-binding</keyword>
<dbReference type="EC" id="2.7.1.15" evidence="2 12"/>
<feature type="active site" description="Proton acceptor" evidence="12">
    <location>
        <position position="256"/>
    </location>
</feature>
<evidence type="ECO:0000256" key="11">
    <source>
        <dbReference type="ARBA" id="ARBA00023277"/>
    </source>
</evidence>
<evidence type="ECO:0000256" key="7">
    <source>
        <dbReference type="ARBA" id="ARBA00022777"/>
    </source>
</evidence>
<feature type="binding site" evidence="12">
    <location>
        <position position="250"/>
    </location>
    <ligand>
        <name>K(+)</name>
        <dbReference type="ChEBI" id="CHEBI:29103"/>
    </ligand>
</feature>
<dbReference type="RefSeq" id="WP_120745255.1">
    <property type="nucleotide sequence ID" value="NZ_RBAH01000001.1"/>
</dbReference>
<feature type="binding site" evidence="12">
    <location>
        <position position="289"/>
    </location>
    <ligand>
        <name>K(+)</name>
        <dbReference type="ChEBI" id="CHEBI:29103"/>
    </ligand>
</feature>
<keyword evidence="7 12" id="KW-0418">Kinase</keyword>
<evidence type="ECO:0000313" key="15">
    <source>
        <dbReference type="Proteomes" id="UP000282311"/>
    </source>
</evidence>
<comment type="function">
    <text evidence="12">Catalyzes the phosphorylation of ribose at O-5 in a reaction requiring ATP and magnesium. The resulting D-ribose-5-phosphate can then be used either for sythesis of nucleotides, histidine, and tryptophan, or as a component of the pentose phosphate pathway.</text>
</comment>
<feature type="binding site" evidence="12">
    <location>
        <position position="295"/>
    </location>
    <ligand>
        <name>K(+)</name>
        <dbReference type="ChEBI" id="CHEBI:29103"/>
    </ligand>
</feature>
<dbReference type="GO" id="GO:0005524">
    <property type="term" value="F:ATP binding"/>
    <property type="evidence" value="ECO:0007669"/>
    <property type="project" value="UniProtKB-UniRule"/>
</dbReference>
<evidence type="ECO:0000256" key="12">
    <source>
        <dbReference type="HAMAP-Rule" id="MF_01987"/>
    </source>
</evidence>
<keyword evidence="9 12" id="KW-0460">Magnesium</keyword>
<evidence type="ECO:0000256" key="3">
    <source>
        <dbReference type="ARBA" id="ARBA00016943"/>
    </source>
</evidence>
<comment type="catalytic activity">
    <reaction evidence="12">
        <text>D-ribose + ATP = D-ribose 5-phosphate + ADP + H(+)</text>
        <dbReference type="Rhea" id="RHEA:13697"/>
        <dbReference type="ChEBI" id="CHEBI:15378"/>
        <dbReference type="ChEBI" id="CHEBI:30616"/>
        <dbReference type="ChEBI" id="CHEBI:47013"/>
        <dbReference type="ChEBI" id="CHEBI:78346"/>
        <dbReference type="ChEBI" id="CHEBI:456216"/>
        <dbReference type="EC" id="2.7.1.15"/>
    </reaction>
</comment>
<evidence type="ECO:0000313" key="14">
    <source>
        <dbReference type="EMBL" id="RKN86549.1"/>
    </source>
</evidence>
<feature type="binding site" evidence="12">
    <location>
        <begin position="224"/>
        <end position="229"/>
    </location>
    <ligand>
        <name>ATP</name>
        <dbReference type="ChEBI" id="CHEBI:30616"/>
    </ligand>
</feature>
<keyword evidence="8 12" id="KW-0067">ATP-binding</keyword>
<reference evidence="14 15" key="1">
    <citation type="journal article" date="2007" name="Int. J. Syst. Evol. Microbiol.">
        <title>Paenibacillus ginsengarvi sp. nov., isolated from soil from ginseng cultivation.</title>
        <authorList>
            <person name="Yoon M.H."/>
            <person name="Ten L.N."/>
            <person name="Im W.T."/>
        </authorList>
    </citation>
    <scope>NUCLEOTIDE SEQUENCE [LARGE SCALE GENOMIC DNA]</scope>
    <source>
        <strain evidence="14 15">KCTC 13059</strain>
    </source>
</reference>
<keyword evidence="12" id="KW-0963">Cytoplasm</keyword>
<evidence type="ECO:0000256" key="4">
    <source>
        <dbReference type="ARBA" id="ARBA00022679"/>
    </source>
</evidence>
<dbReference type="PANTHER" id="PTHR10584">
    <property type="entry name" value="SUGAR KINASE"/>
    <property type="match status" value="1"/>
</dbReference>
<dbReference type="GO" id="GO:0004747">
    <property type="term" value="F:ribokinase activity"/>
    <property type="evidence" value="ECO:0007669"/>
    <property type="project" value="UniProtKB-UniRule"/>
</dbReference>
<gene>
    <name evidence="12 14" type="primary">rbsK</name>
    <name evidence="14" type="ORF">D7M11_00850</name>
</gene>
<evidence type="ECO:0000259" key="13">
    <source>
        <dbReference type="Pfam" id="PF00294"/>
    </source>
</evidence>
<feature type="domain" description="Carbohydrate kinase PfkB" evidence="13">
    <location>
        <begin position="5"/>
        <end position="299"/>
    </location>
</feature>
<dbReference type="AlphaFoldDB" id="A0A3B0CTZ2"/>
<comment type="activity regulation">
    <text evidence="12">Activated by a monovalent cation that binds near, but not in, the active site. The most likely occupant of the site in vivo is potassium. Ion binding induces a conformational change that may alter substrate affinity.</text>
</comment>
<evidence type="ECO:0000256" key="8">
    <source>
        <dbReference type="ARBA" id="ARBA00022840"/>
    </source>
</evidence>
<comment type="similarity">
    <text evidence="12">Belongs to the carbohydrate kinase PfkB family. Ribokinase subfamily.</text>
</comment>
<feature type="binding site" evidence="12">
    <location>
        <position position="286"/>
    </location>
    <ligand>
        <name>K(+)</name>
        <dbReference type="ChEBI" id="CHEBI:29103"/>
    </ligand>
</feature>
<dbReference type="UniPathway" id="UPA00916">
    <property type="reaction ID" value="UER00889"/>
</dbReference>
<dbReference type="InterPro" id="IPR011611">
    <property type="entry name" value="PfkB_dom"/>
</dbReference>
<dbReference type="InterPro" id="IPR002139">
    <property type="entry name" value="Ribo/fructo_kinase"/>
</dbReference>
<dbReference type="Pfam" id="PF00294">
    <property type="entry name" value="PfkB"/>
    <property type="match status" value="1"/>
</dbReference>
<feature type="binding site" evidence="12">
    <location>
        <position position="256"/>
    </location>
    <ligand>
        <name>substrate</name>
    </ligand>
</feature>
<evidence type="ECO:0000256" key="10">
    <source>
        <dbReference type="ARBA" id="ARBA00022958"/>
    </source>
</evidence>
<comment type="similarity">
    <text evidence="1">Belongs to the carbohydrate kinase pfkB family.</text>
</comment>
<dbReference type="InterPro" id="IPR029056">
    <property type="entry name" value="Ribokinase-like"/>
</dbReference>
<dbReference type="HAMAP" id="MF_01987">
    <property type="entry name" value="Ribokinase"/>
    <property type="match status" value="1"/>
</dbReference>
<keyword evidence="10 12" id="KW-0630">Potassium</keyword>
<dbReference type="InterPro" id="IPR002173">
    <property type="entry name" value="Carboh/pur_kinase_PfkB_CS"/>
</dbReference>
<name>A0A3B0CTZ2_9BACL</name>
<comment type="pathway">
    <text evidence="12">Carbohydrate metabolism; D-ribose degradation; D-ribose 5-phosphate from beta-D-ribopyranose: step 2/2.</text>
</comment>
<dbReference type="NCBIfam" id="TIGR02152">
    <property type="entry name" value="D_ribokin_bact"/>
    <property type="match status" value="1"/>
</dbReference>
<proteinExistence type="inferred from homology"/>
<dbReference type="PANTHER" id="PTHR10584:SF166">
    <property type="entry name" value="RIBOKINASE"/>
    <property type="match status" value="1"/>
</dbReference>
<keyword evidence="11 12" id="KW-0119">Carbohydrate metabolism</keyword>
<feature type="binding site" evidence="12">
    <location>
        <begin position="42"/>
        <end position="46"/>
    </location>
    <ligand>
        <name>substrate</name>
    </ligand>
</feature>
<dbReference type="SUPFAM" id="SSF53613">
    <property type="entry name" value="Ribokinase-like"/>
    <property type="match status" value="1"/>
</dbReference>
<feature type="binding site" evidence="12">
    <location>
        <position position="291"/>
    </location>
    <ligand>
        <name>K(+)</name>
        <dbReference type="ChEBI" id="CHEBI:29103"/>
    </ligand>
</feature>
<feature type="binding site" evidence="12">
    <location>
        <begin position="255"/>
        <end position="256"/>
    </location>
    <ligand>
        <name>ATP</name>
        <dbReference type="ChEBI" id="CHEBI:30616"/>
    </ligand>
</feature>
<sequence length="311" mass="32311">MSRKAKIAVVGSINMDLVVTAAKSPVPGETVLGERFAMIPGGKGANQAVAAARLGAEVCMIGCVGDDVFGETMVAQLRGETIDTAFVNTVKGTATGVAVIQVLGDGDNNIIVVPGANAFVTPDLVRDAEEAIRGADVLLVQLEIPLPAVEEALRIARMHGVRTMLNPAPARQLPEEVIALADVITPNETEAAILATGTVDGAGNLEERMDELQRIAGEADLLITLGEKGVRTAIQGVRSDFPAYRVDVVDTTAAGDSFNAGVAVRLGEGAGLEEAVRFASKVGALTVTRFGAQSSLPTREEVDQFDMVAHS</sequence>
<feature type="binding site" evidence="12">
    <location>
        <position position="252"/>
    </location>
    <ligand>
        <name>K(+)</name>
        <dbReference type="ChEBI" id="CHEBI:29103"/>
    </ligand>
</feature>
<comment type="subunit">
    <text evidence="12">Homodimer.</text>
</comment>
<feature type="binding site" evidence="12">
    <location>
        <position position="143"/>
    </location>
    <ligand>
        <name>substrate</name>
    </ligand>
</feature>
<dbReference type="GO" id="GO:0005829">
    <property type="term" value="C:cytosol"/>
    <property type="evidence" value="ECO:0007669"/>
    <property type="project" value="TreeGrafter"/>
</dbReference>
<evidence type="ECO:0000256" key="1">
    <source>
        <dbReference type="ARBA" id="ARBA00005380"/>
    </source>
</evidence>
<dbReference type="Gene3D" id="3.40.1190.20">
    <property type="match status" value="1"/>
</dbReference>
<organism evidence="14 15">
    <name type="scientific">Paenibacillus ginsengarvi</name>
    <dbReference type="NCBI Taxonomy" id="400777"/>
    <lineage>
        <taxon>Bacteria</taxon>
        <taxon>Bacillati</taxon>
        <taxon>Bacillota</taxon>
        <taxon>Bacilli</taxon>
        <taxon>Bacillales</taxon>
        <taxon>Paenibacillaceae</taxon>
        <taxon>Paenibacillus</taxon>
    </lineage>
</organism>
<evidence type="ECO:0000256" key="2">
    <source>
        <dbReference type="ARBA" id="ARBA00012035"/>
    </source>
</evidence>
<dbReference type="EMBL" id="RBAH01000001">
    <property type="protein sequence ID" value="RKN86549.1"/>
    <property type="molecule type" value="Genomic_DNA"/>
</dbReference>
<accession>A0A3B0CTZ2</accession>
<keyword evidence="6 12" id="KW-0547">Nucleotide-binding</keyword>
<dbReference type="PRINTS" id="PR00990">
    <property type="entry name" value="RIBOKINASE"/>
</dbReference>
<comment type="subcellular location">
    <subcellularLocation>
        <location evidence="12">Cytoplasm</location>
    </subcellularLocation>
</comment>
<protein>
    <recommendedName>
        <fullName evidence="3 12">Ribokinase</fullName>
        <shortName evidence="12">RK</shortName>
        <ecNumber evidence="2 12">2.7.1.15</ecNumber>
    </recommendedName>
</protein>
<dbReference type="PROSITE" id="PS00584">
    <property type="entry name" value="PFKB_KINASES_2"/>
    <property type="match status" value="1"/>
</dbReference>
<feature type="binding site" evidence="12">
    <location>
        <begin position="14"/>
        <end position="16"/>
    </location>
    <ligand>
        <name>substrate</name>
    </ligand>
</feature>
<dbReference type="InterPro" id="IPR011877">
    <property type="entry name" value="Ribokinase"/>
</dbReference>
<dbReference type="Proteomes" id="UP000282311">
    <property type="component" value="Unassembled WGS sequence"/>
</dbReference>
<dbReference type="GO" id="GO:0046872">
    <property type="term" value="F:metal ion binding"/>
    <property type="evidence" value="ECO:0007669"/>
    <property type="project" value="UniProtKB-KW"/>
</dbReference>
<comment type="caution">
    <text evidence="14">The sequence shown here is derived from an EMBL/GenBank/DDBJ whole genome shotgun (WGS) entry which is preliminary data.</text>
</comment>
<feature type="binding site" evidence="12">
    <location>
        <position position="187"/>
    </location>
    <ligand>
        <name>ATP</name>
        <dbReference type="ChEBI" id="CHEBI:30616"/>
    </ligand>
</feature>
<dbReference type="CDD" id="cd01174">
    <property type="entry name" value="ribokinase"/>
    <property type="match status" value="1"/>
</dbReference>